<feature type="domain" description="HMG box" evidence="1">
    <location>
        <begin position="20"/>
        <end position="76"/>
    </location>
</feature>
<dbReference type="EMBL" id="KT212490">
    <property type="protein sequence ID" value="ANQ32572.1"/>
    <property type="molecule type" value="Genomic_DNA"/>
</dbReference>
<evidence type="ECO:0000313" key="3">
    <source>
        <dbReference type="EMBL" id="ANQ32573.1"/>
    </source>
</evidence>
<dbReference type="SMR" id="A0A1B1EUR3"/>
<reference evidence="2" key="1">
    <citation type="submission" date="2015-06" db="EMBL/GenBank/DDBJ databases">
        <title>Evolution and Diversity of Sexually-Related Genes in an Arbuscular Mycorrhizal Fungi.</title>
        <authorList>
            <person name="Charron P."/>
            <person name="Marton T."/>
            <person name="Corradi N."/>
        </authorList>
    </citation>
    <scope>NUCLEOTIDE SEQUENCE</scope>
    <source>
        <strain evidence="2">A5</strain>
        <strain evidence="3">B3</strain>
    </source>
</reference>
<dbReference type="OrthoDB" id="2333508at2759"/>
<dbReference type="Gene3D" id="1.10.30.10">
    <property type="entry name" value="High mobility group box domain"/>
    <property type="match status" value="1"/>
</dbReference>
<evidence type="ECO:0000259" key="1">
    <source>
        <dbReference type="Pfam" id="PF00505"/>
    </source>
</evidence>
<dbReference type="VEuPathDB" id="FungiDB:RhiirFUN_011379"/>
<dbReference type="AlphaFoldDB" id="A0A1B1EUR3"/>
<dbReference type="InterPro" id="IPR009071">
    <property type="entry name" value="HMG_box_dom"/>
</dbReference>
<dbReference type="SUPFAM" id="SSF47095">
    <property type="entry name" value="HMG-box"/>
    <property type="match status" value="1"/>
</dbReference>
<dbReference type="VEuPathDB" id="FungiDB:FUN_015524"/>
<organism evidence="2">
    <name type="scientific">Rhizophagus irregularis</name>
    <dbReference type="NCBI Taxonomy" id="588596"/>
    <lineage>
        <taxon>Eukaryota</taxon>
        <taxon>Fungi</taxon>
        <taxon>Fungi incertae sedis</taxon>
        <taxon>Mucoromycota</taxon>
        <taxon>Glomeromycotina</taxon>
        <taxon>Glomeromycetes</taxon>
        <taxon>Glomerales</taxon>
        <taxon>Glomeraceae</taxon>
        <taxon>Rhizophagus</taxon>
    </lineage>
</organism>
<accession>A0A1B1EUR3</accession>
<dbReference type="EMBL" id="KT212491">
    <property type="protein sequence ID" value="ANQ32573.1"/>
    <property type="molecule type" value="Genomic_DNA"/>
</dbReference>
<dbReference type="InterPro" id="IPR036910">
    <property type="entry name" value="HMG_box_dom_sf"/>
</dbReference>
<dbReference type="VEuPathDB" id="FungiDB:RhiirA1_462629"/>
<gene>
    <name evidence="2" type="primary">HMG205</name>
</gene>
<dbReference type="Pfam" id="PF00505">
    <property type="entry name" value="HMG_box"/>
    <property type="match status" value="1"/>
</dbReference>
<protein>
    <submittedName>
        <fullName evidence="2">MATA-HMG</fullName>
    </submittedName>
</protein>
<name>A0A1B1EUR3_9GLOM</name>
<proteinExistence type="predicted"/>
<sequence length="178" mass="21700">MYLQFINQTDSFTQEKNKKKRIENCFISFRNEMLEFARNVGNNMTMKEFSKEVSQLWKNTPESKKDEYKRKYEINREISKNSKSMLIQEIIDLFNRLSQLLIAIINDSSEMSYYENISTILNLKIRIMIKVEEYIDNVFQFEEKSTELLLKVYYDIYEKSFINNLILFNDFMEWYLKL</sequence>
<evidence type="ECO:0000313" key="2">
    <source>
        <dbReference type="EMBL" id="ANQ32572.1"/>
    </source>
</evidence>